<accession>A0ABR6BPQ3</accession>
<dbReference type="InterPro" id="IPR004555">
    <property type="entry name" value="G6PDH_assembly_OpcA"/>
</dbReference>
<dbReference type="Pfam" id="PF20171">
    <property type="entry name" value="OpcA_G6PD_C"/>
    <property type="match status" value="1"/>
</dbReference>
<keyword evidence="5" id="KW-1185">Reference proteome</keyword>
<evidence type="ECO:0000313" key="5">
    <source>
        <dbReference type="Proteomes" id="UP000517916"/>
    </source>
</evidence>
<dbReference type="PANTHER" id="PTHR38658">
    <property type="entry name" value="OXPP CYCLE PROTEIN OPCA-RELATED"/>
    <property type="match status" value="1"/>
</dbReference>
<reference evidence="4 5" key="1">
    <citation type="submission" date="2020-08" db="EMBL/GenBank/DDBJ databases">
        <title>Genomic Encyclopedia of Archaeal and Bacterial Type Strains, Phase II (KMG-II): from individual species to whole genera.</title>
        <authorList>
            <person name="Goeker M."/>
        </authorList>
    </citation>
    <scope>NUCLEOTIDE SEQUENCE [LARGE SCALE GENOMIC DNA]</scope>
    <source>
        <strain evidence="4 5">DSM 43850</strain>
    </source>
</reference>
<dbReference type="NCBIfam" id="TIGR00534">
    <property type="entry name" value="OpcA"/>
    <property type="match status" value="1"/>
</dbReference>
<feature type="domain" description="Glucose-6-phosphate dehydrogenase assembly protein OpcA N-terminal" evidence="2">
    <location>
        <begin position="52"/>
        <end position="161"/>
    </location>
</feature>
<evidence type="ECO:0000256" key="1">
    <source>
        <dbReference type="SAM" id="MobiDB-lite"/>
    </source>
</evidence>
<feature type="compositionally biased region" description="Low complexity" evidence="1">
    <location>
        <begin position="307"/>
        <end position="335"/>
    </location>
</feature>
<dbReference type="RefSeq" id="WP_025356323.1">
    <property type="nucleotide sequence ID" value="NZ_BAAABQ010000032.1"/>
</dbReference>
<organism evidence="4 5">
    <name type="scientific">Kutzneria viridogrisea</name>
    <dbReference type="NCBI Taxonomy" id="47990"/>
    <lineage>
        <taxon>Bacteria</taxon>
        <taxon>Bacillati</taxon>
        <taxon>Actinomycetota</taxon>
        <taxon>Actinomycetes</taxon>
        <taxon>Pseudonocardiales</taxon>
        <taxon>Pseudonocardiaceae</taxon>
        <taxon>Kutzneria</taxon>
    </lineage>
</organism>
<evidence type="ECO:0000259" key="3">
    <source>
        <dbReference type="Pfam" id="PF20171"/>
    </source>
</evidence>
<feature type="region of interest" description="Disordered" evidence="1">
    <location>
        <begin position="307"/>
        <end position="370"/>
    </location>
</feature>
<evidence type="ECO:0000259" key="2">
    <source>
        <dbReference type="Pfam" id="PF10128"/>
    </source>
</evidence>
<dbReference type="EMBL" id="JACJID010000004">
    <property type="protein sequence ID" value="MBA8928611.1"/>
    <property type="molecule type" value="Genomic_DNA"/>
</dbReference>
<dbReference type="PANTHER" id="PTHR38658:SF1">
    <property type="entry name" value="OXPP CYCLE PROTEIN OPCA-RELATED"/>
    <property type="match status" value="1"/>
</dbReference>
<dbReference type="Proteomes" id="UP000517916">
    <property type="component" value="Unassembled WGS sequence"/>
</dbReference>
<comment type="caution">
    <text evidence="4">The sequence shown here is derived from an EMBL/GenBank/DDBJ whole genome shotgun (WGS) entry which is preliminary data.</text>
</comment>
<proteinExistence type="predicted"/>
<evidence type="ECO:0000313" key="4">
    <source>
        <dbReference type="EMBL" id="MBA8928611.1"/>
    </source>
</evidence>
<gene>
    <name evidence="4" type="ORF">BC739_005828</name>
</gene>
<feature type="compositionally biased region" description="Basic and acidic residues" evidence="1">
    <location>
        <begin position="340"/>
        <end position="354"/>
    </location>
</feature>
<feature type="domain" description="Glucose-6-phosphate dehydrogenase assembly protein OpcA C-terminal" evidence="3">
    <location>
        <begin position="167"/>
        <end position="297"/>
    </location>
</feature>
<dbReference type="InterPro" id="IPR046801">
    <property type="entry name" value="OpcA_G6PD_N"/>
</dbReference>
<sequence length="370" mass="38946">MIIDLPSTTTSQVNSKLVEVREQGGAVALGRVLTLVIVTDDGTKTEEAIAAANEASREHPCRVIVLAKGARKAAARLDAQIRVGGDAGASEVIVLRLYGPLAEQAASCTVPLLLPDAPVVAWWPSEAPEVPAEDPIGQLAARRITDSAAEKNPIKALDQRRKSYAEGDTDLAWTRLTNWRAQLASALDLPPFEKITSATVVGESDSPSTELLAGWLAWSLKIPVTRAKATSGEGIVQVYLERRSGPVELVRPDGKTGTLTQAGQPERRIALQRRTVRDCLSEELRRLDPDEIYEAALKAAAKVVKGRAPSAKSAAKPAAAKAAPKAAASKAAAPKAKAKAPADKPAADKPDTAKPARKAAAKKVTAKADS</sequence>
<dbReference type="Pfam" id="PF10128">
    <property type="entry name" value="OpcA_G6PD_assem"/>
    <property type="match status" value="1"/>
</dbReference>
<feature type="compositionally biased region" description="Basic residues" evidence="1">
    <location>
        <begin position="355"/>
        <end position="370"/>
    </location>
</feature>
<protein>
    <submittedName>
        <fullName evidence="4">Glucose-6-phosphate dehydrogenase assembly protein OpcA</fullName>
    </submittedName>
</protein>
<name>A0ABR6BPQ3_9PSEU</name>
<dbReference type="InterPro" id="IPR046802">
    <property type="entry name" value="OpcA_G6PD_C"/>
</dbReference>